<dbReference type="OrthoDB" id="9802676at2"/>
<evidence type="ECO:0000256" key="4">
    <source>
        <dbReference type="ARBA" id="ARBA00022723"/>
    </source>
</evidence>
<dbReference type="SUPFAM" id="SSF53927">
    <property type="entry name" value="Cytidine deaminase-like"/>
    <property type="match status" value="1"/>
</dbReference>
<feature type="binding site" evidence="8">
    <location>
        <position position="46"/>
    </location>
    <ligand>
        <name>Zn(2+)</name>
        <dbReference type="ChEBI" id="CHEBI:29105"/>
        <note>catalytic</note>
    </ligand>
</feature>
<dbReference type="PANTHER" id="PTHR11079">
    <property type="entry name" value="CYTOSINE DEAMINASE FAMILY MEMBER"/>
    <property type="match status" value="1"/>
</dbReference>
<dbReference type="Gene3D" id="3.40.50.1820">
    <property type="entry name" value="alpha/beta hydrolase"/>
    <property type="match status" value="1"/>
</dbReference>
<evidence type="ECO:0000313" key="11">
    <source>
        <dbReference type="Proteomes" id="UP000246483"/>
    </source>
</evidence>
<comment type="catalytic activity">
    <reaction evidence="7 8">
        <text>adenosine(34) in tRNA + H2O + H(+) = inosine(34) in tRNA + NH4(+)</text>
        <dbReference type="Rhea" id="RHEA:43168"/>
        <dbReference type="Rhea" id="RHEA-COMP:10373"/>
        <dbReference type="Rhea" id="RHEA-COMP:10374"/>
        <dbReference type="ChEBI" id="CHEBI:15377"/>
        <dbReference type="ChEBI" id="CHEBI:15378"/>
        <dbReference type="ChEBI" id="CHEBI:28938"/>
        <dbReference type="ChEBI" id="CHEBI:74411"/>
        <dbReference type="ChEBI" id="CHEBI:82852"/>
        <dbReference type="EC" id="3.5.4.33"/>
    </reaction>
</comment>
<gene>
    <name evidence="8" type="primary">tadA</name>
    <name evidence="10" type="ORF">DFR36_104161</name>
</gene>
<evidence type="ECO:0000313" key="10">
    <source>
        <dbReference type="EMBL" id="PWW46381.1"/>
    </source>
</evidence>
<dbReference type="Pfam" id="PF00383">
    <property type="entry name" value="dCMP_cyt_deam_1"/>
    <property type="match status" value="1"/>
</dbReference>
<dbReference type="HAMAP" id="MF_00972">
    <property type="entry name" value="tRNA_aden_deaminase"/>
    <property type="match status" value="1"/>
</dbReference>
<dbReference type="PANTHER" id="PTHR11079:SF202">
    <property type="entry name" value="TRNA-SPECIFIC ADENOSINE DEAMINASE"/>
    <property type="match status" value="1"/>
</dbReference>
<comment type="subunit">
    <text evidence="2 8">Homodimer.</text>
</comment>
<dbReference type="EC" id="3.5.4.33" evidence="8"/>
<keyword evidence="3 8" id="KW-0819">tRNA processing</keyword>
<dbReference type="PROSITE" id="PS00903">
    <property type="entry name" value="CYT_DCMP_DEAMINASES_1"/>
    <property type="match status" value="1"/>
</dbReference>
<sequence length="382" mass="40319">MGLALEQARAASAAGEVPVGAVVVRAGELVATGRNASLARCDPSAHAEVEALRAAGQRLGNYRLEGCTLYVTLEPCPMCAGALLHARVARVVYGARDPRTGAAGSVIDLFADTRLNHHTRVEGGVLAGPCAALLEEFFRARRRARRPQYPLRPDALRTPEARFAGLPGPAWPARYLSDLPPLEGLRLHYVDTGAPTPQAPTWLLVHGPHSWSHGLRHLAAALAAAGQRVVVPDLPGFGRSDKPKREQAHTPAWHRQVLDALVERLDLRCVVLVAQQAAWAHALAALAPGRIYAVLSVDAGTTPCDAPYPDAGHRAGPRALARWPQAAEADGAAGVPAIGARSLGVDPSACLDTPEAAGRLARAAVPYFFPRPPDDTERAPGA</sequence>
<dbReference type="InterPro" id="IPR016192">
    <property type="entry name" value="APOBEC/CMP_deaminase_Zn-bd"/>
</dbReference>
<comment type="cofactor">
    <cofactor evidence="8">
        <name>Zn(2+)</name>
        <dbReference type="ChEBI" id="CHEBI:29105"/>
    </cofactor>
    <text evidence="8">Binds 1 zinc ion per subunit.</text>
</comment>
<dbReference type="RefSeq" id="WP_051001522.1">
    <property type="nucleotide sequence ID" value="NZ_QGUB01000004.1"/>
</dbReference>
<name>A0A317RBX7_9BURK</name>
<dbReference type="GO" id="GO:0002100">
    <property type="term" value="P:tRNA wobble adenosine to inosine editing"/>
    <property type="evidence" value="ECO:0007669"/>
    <property type="project" value="UniProtKB-UniRule"/>
</dbReference>
<dbReference type="EMBL" id="QGUB01000004">
    <property type="protein sequence ID" value="PWW46381.1"/>
    <property type="molecule type" value="Genomic_DNA"/>
</dbReference>
<evidence type="ECO:0000256" key="5">
    <source>
        <dbReference type="ARBA" id="ARBA00022801"/>
    </source>
</evidence>
<dbReference type="CDD" id="cd01285">
    <property type="entry name" value="nucleoside_deaminase"/>
    <property type="match status" value="1"/>
</dbReference>
<dbReference type="NCBIfam" id="NF008113">
    <property type="entry name" value="PRK10860.1"/>
    <property type="match status" value="1"/>
</dbReference>
<feature type="binding site" evidence="8">
    <location>
        <position position="79"/>
    </location>
    <ligand>
        <name>Zn(2+)</name>
        <dbReference type="ChEBI" id="CHEBI:29105"/>
        <note>catalytic</note>
    </ligand>
</feature>
<dbReference type="PROSITE" id="PS51747">
    <property type="entry name" value="CYT_DCMP_DEAMINASES_2"/>
    <property type="match status" value="1"/>
</dbReference>
<protein>
    <recommendedName>
        <fullName evidence="8">tRNA-specific adenosine deaminase</fullName>
        <ecNumber evidence="8">3.5.4.33</ecNumber>
    </recommendedName>
</protein>
<keyword evidence="6 8" id="KW-0862">Zinc</keyword>
<dbReference type="InterPro" id="IPR029058">
    <property type="entry name" value="AB_hydrolase_fold"/>
</dbReference>
<evidence type="ECO:0000256" key="2">
    <source>
        <dbReference type="ARBA" id="ARBA00011738"/>
    </source>
</evidence>
<comment type="function">
    <text evidence="8">Catalyzes the deamination of adenosine to inosine at the wobble position 34 of tRNA(Arg2).</text>
</comment>
<feature type="domain" description="CMP/dCMP-type deaminase" evidence="9">
    <location>
        <begin position="1"/>
        <end position="122"/>
    </location>
</feature>
<organism evidence="10 11">
    <name type="scientific">Melaminivora alkalimesophila</name>
    <dbReference type="NCBI Taxonomy" id="1165852"/>
    <lineage>
        <taxon>Bacteria</taxon>
        <taxon>Pseudomonadati</taxon>
        <taxon>Pseudomonadota</taxon>
        <taxon>Betaproteobacteria</taxon>
        <taxon>Burkholderiales</taxon>
        <taxon>Comamonadaceae</taxon>
        <taxon>Melaminivora</taxon>
    </lineage>
</organism>
<evidence type="ECO:0000256" key="3">
    <source>
        <dbReference type="ARBA" id="ARBA00022694"/>
    </source>
</evidence>
<keyword evidence="4 8" id="KW-0479">Metal-binding</keyword>
<proteinExistence type="inferred from homology"/>
<dbReference type="Gene3D" id="3.40.140.10">
    <property type="entry name" value="Cytidine Deaminase, domain 2"/>
    <property type="match status" value="1"/>
</dbReference>
<evidence type="ECO:0000256" key="8">
    <source>
        <dbReference type="HAMAP-Rule" id="MF_00972"/>
    </source>
</evidence>
<evidence type="ECO:0000259" key="9">
    <source>
        <dbReference type="PROSITE" id="PS51747"/>
    </source>
</evidence>
<dbReference type="GO" id="GO:0052717">
    <property type="term" value="F:tRNA-specific adenosine-34 deaminase activity"/>
    <property type="evidence" value="ECO:0007669"/>
    <property type="project" value="UniProtKB-UniRule"/>
</dbReference>
<dbReference type="Proteomes" id="UP000246483">
    <property type="component" value="Unassembled WGS sequence"/>
</dbReference>
<dbReference type="AlphaFoldDB" id="A0A317RBX7"/>
<comment type="caution">
    <text evidence="10">The sequence shown here is derived from an EMBL/GenBank/DDBJ whole genome shotgun (WGS) entry which is preliminary data.</text>
</comment>
<comment type="similarity">
    <text evidence="1">Belongs to the cytidine and deoxycytidylate deaminase family. ADAT2 subfamily.</text>
</comment>
<dbReference type="InterPro" id="IPR028883">
    <property type="entry name" value="tRNA_aden_deaminase"/>
</dbReference>
<accession>A0A317RBX7</accession>
<dbReference type="InterPro" id="IPR000073">
    <property type="entry name" value="AB_hydrolase_1"/>
</dbReference>
<dbReference type="InterPro" id="IPR002125">
    <property type="entry name" value="CMP_dCMP_dom"/>
</dbReference>
<dbReference type="Pfam" id="PF00561">
    <property type="entry name" value="Abhydrolase_1"/>
    <property type="match status" value="1"/>
</dbReference>
<reference evidence="10 11" key="1">
    <citation type="submission" date="2018-05" db="EMBL/GenBank/DDBJ databases">
        <title>Genomic Encyclopedia of Type Strains, Phase IV (KMG-IV): sequencing the most valuable type-strain genomes for metagenomic binning, comparative biology and taxonomic classification.</title>
        <authorList>
            <person name="Goeker M."/>
        </authorList>
    </citation>
    <scope>NUCLEOTIDE SEQUENCE [LARGE SCALE GENOMIC DNA]</scope>
    <source>
        <strain evidence="10 11">DSM 26006</strain>
    </source>
</reference>
<feature type="binding site" evidence="8">
    <location>
        <position position="76"/>
    </location>
    <ligand>
        <name>Zn(2+)</name>
        <dbReference type="ChEBI" id="CHEBI:29105"/>
        <note>catalytic</note>
    </ligand>
</feature>
<dbReference type="GO" id="GO:0008270">
    <property type="term" value="F:zinc ion binding"/>
    <property type="evidence" value="ECO:0007669"/>
    <property type="project" value="UniProtKB-UniRule"/>
</dbReference>
<feature type="active site" description="Proton donor" evidence="8">
    <location>
        <position position="48"/>
    </location>
</feature>
<evidence type="ECO:0000256" key="6">
    <source>
        <dbReference type="ARBA" id="ARBA00022833"/>
    </source>
</evidence>
<keyword evidence="5 8" id="KW-0378">Hydrolase</keyword>
<evidence type="ECO:0000256" key="7">
    <source>
        <dbReference type="ARBA" id="ARBA00048045"/>
    </source>
</evidence>
<keyword evidence="11" id="KW-1185">Reference proteome</keyword>
<evidence type="ECO:0000256" key="1">
    <source>
        <dbReference type="ARBA" id="ARBA00010669"/>
    </source>
</evidence>
<dbReference type="SUPFAM" id="SSF53474">
    <property type="entry name" value="alpha/beta-Hydrolases"/>
    <property type="match status" value="1"/>
</dbReference>
<dbReference type="InterPro" id="IPR016193">
    <property type="entry name" value="Cytidine_deaminase-like"/>
</dbReference>
<dbReference type="FunFam" id="3.40.140.10:FF:000005">
    <property type="entry name" value="tRNA-specific adenosine deaminase"/>
    <property type="match status" value="1"/>
</dbReference>